<dbReference type="InterPro" id="IPR050626">
    <property type="entry name" value="Peptidase_M16"/>
</dbReference>
<sequence>MQVLLASDSNCDRAACALCVGVGRLHEPKDMPGLAHFCEHMLFLGTEAFPDEAEYKRFIKRHGGKCNASTGDAQTCYVFDVAPLQLAGALDRFCQFFRTPLFTESATEREINAVDSEHSMRLQDDGRRSYAVPGQRGKSGDFFVARRRASKGQRGHGLAMPAWIDELERGAQEAWRPTPQRGDNESTSEVADEVMD</sequence>
<dbReference type="PANTHER" id="PTHR43690">
    <property type="entry name" value="NARDILYSIN"/>
    <property type="match status" value="1"/>
</dbReference>
<dbReference type="SUPFAM" id="SSF63411">
    <property type="entry name" value="LuxS/MPP-like metallohydrolase"/>
    <property type="match status" value="1"/>
</dbReference>
<gene>
    <name evidence="9" type="ORF">CCMP2556_LOCUS55493</name>
</gene>
<dbReference type="EMBL" id="CAXAMN010029005">
    <property type="protein sequence ID" value="CAK9118402.1"/>
    <property type="molecule type" value="Genomic_DNA"/>
</dbReference>
<dbReference type="InterPro" id="IPR001431">
    <property type="entry name" value="Pept_M16_Zn_BS"/>
</dbReference>
<keyword evidence="5" id="KW-0862">Zinc</keyword>
<keyword evidence="6" id="KW-0482">Metalloprotease</keyword>
<evidence type="ECO:0000256" key="5">
    <source>
        <dbReference type="ARBA" id="ARBA00022833"/>
    </source>
</evidence>
<evidence type="ECO:0000256" key="3">
    <source>
        <dbReference type="ARBA" id="ARBA00022723"/>
    </source>
</evidence>
<keyword evidence="10" id="KW-1185">Reference proteome</keyword>
<name>A0ABP0T126_9DINO</name>
<comment type="similarity">
    <text evidence="1">Belongs to the peptidase M16 family.</text>
</comment>
<dbReference type="Pfam" id="PF00675">
    <property type="entry name" value="Peptidase_M16"/>
    <property type="match status" value="1"/>
</dbReference>
<comment type="caution">
    <text evidence="9">The sequence shown here is derived from an EMBL/GenBank/DDBJ whole genome shotgun (WGS) entry which is preliminary data.</text>
</comment>
<evidence type="ECO:0000313" key="10">
    <source>
        <dbReference type="Proteomes" id="UP001642484"/>
    </source>
</evidence>
<keyword evidence="3" id="KW-0479">Metal-binding</keyword>
<feature type="region of interest" description="Disordered" evidence="7">
    <location>
        <begin position="169"/>
        <end position="196"/>
    </location>
</feature>
<dbReference type="PANTHER" id="PTHR43690:SF18">
    <property type="entry name" value="INSULIN-DEGRADING ENZYME-RELATED"/>
    <property type="match status" value="1"/>
</dbReference>
<dbReference type="Proteomes" id="UP001642484">
    <property type="component" value="Unassembled WGS sequence"/>
</dbReference>
<evidence type="ECO:0000256" key="6">
    <source>
        <dbReference type="ARBA" id="ARBA00023049"/>
    </source>
</evidence>
<dbReference type="PROSITE" id="PS00143">
    <property type="entry name" value="INSULINASE"/>
    <property type="match status" value="1"/>
</dbReference>
<evidence type="ECO:0000256" key="2">
    <source>
        <dbReference type="ARBA" id="ARBA00022670"/>
    </source>
</evidence>
<proteinExistence type="inferred from homology"/>
<evidence type="ECO:0000256" key="4">
    <source>
        <dbReference type="ARBA" id="ARBA00022801"/>
    </source>
</evidence>
<dbReference type="Gene3D" id="3.30.830.10">
    <property type="entry name" value="Metalloenzyme, LuxS/M16 peptidase-like"/>
    <property type="match status" value="1"/>
</dbReference>
<accession>A0ABP0T126</accession>
<protein>
    <recommendedName>
        <fullName evidence="8">Peptidase M16 N-terminal domain-containing protein</fullName>
    </recommendedName>
</protein>
<organism evidence="9 10">
    <name type="scientific">Durusdinium trenchii</name>
    <dbReference type="NCBI Taxonomy" id="1381693"/>
    <lineage>
        <taxon>Eukaryota</taxon>
        <taxon>Sar</taxon>
        <taxon>Alveolata</taxon>
        <taxon>Dinophyceae</taxon>
        <taxon>Suessiales</taxon>
        <taxon>Symbiodiniaceae</taxon>
        <taxon>Durusdinium</taxon>
    </lineage>
</organism>
<dbReference type="InterPro" id="IPR011249">
    <property type="entry name" value="Metalloenz_LuxS/M16"/>
</dbReference>
<evidence type="ECO:0000259" key="8">
    <source>
        <dbReference type="Pfam" id="PF00675"/>
    </source>
</evidence>
<keyword evidence="2" id="KW-0645">Protease</keyword>
<dbReference type="InterPro" id="IPR011765">
    <property type="entry name" value="Pept_M16_N"/>
</dbReference>
<evidence type="ECO:0000256" key="7">
    <source>
        <dbReference type="SAM" id="MobiDB-lite"/>
    </source>
</evidence>
<evidence type="ECO:0000256" key="1">
    <source>
        <dbReference type="ARBA" id="ARBA00007261"/>
    </source>
</evidence>
<feature type="domain" description="Peptidase M16 N-terminal" evidence="8">
    <location>
        <begin position="3"/>
        <end position="125"/>
    </location>
</feature>
<keyword evidence="4" id="KW-0378">Hydrolase</keyword>
<evidence type="ECO:0000313" key="9">
    <source>
        <dbReference type="EMBL" id="CAK9118402.1"/>
    </source>
</evidence>
<reference evidence="9 10" key="1">
    <citation type="submission" date="2024-02" db="EMBL/GenBank/DDBJ databases">
        <authorList>
            <person name="Chen Y."/>
            <person name="Shah S."/>
            <person name="Dougan E. K."/>
            <person name="Thang M."/>
            <person name="Chan C."/>
        </authorList>
    </citation>
    <scope>NUCLEOTIDE SEQUENCE [LARGE SCALE GENOMIC DNA]</scope>
</reference>